<dbReference type="WormBase" id="Y58A7A.2">
    <property type="protein sequence ID" value="CE53408"/>
    <property type="gene ID" value="WBGene00021976"/>
</dbReference>
<feature type="chain" id="PRO_5020428214" evidence="1">
    <location>
        <begin position="21"/>
        <end position="50"/>
    </location>
</feature>
<sequence>MNVFQVIIFLLSVLAVFSSADLSIDGESLVLSINEEGPIKVRRARETGEH</sequence>
<dbReference type="EMBL" id="BX284605">
    <property type="protein sequence ID" value="CCD63021.2"/>
    <property type="molecule type" value="Genomic_DNA"/>
</dbReference>
<name>Q966A7_CAEEL</name>
<protein>
    <submittedName>
        <fullName evidence="2">Venom peptide</fullName>
    </submittedName>
</protein>
<feature type="signal peptide" evidence="1">
    <location>
        <begin position="1"/>
        <end position="20"/>
    </location>
</feature>
<dbReference type="PaxDb" id="6239-Y58A7A.2"/>
<gene>
    <name evidence="2" type="ORF">CELE_Y58A7A.2</name>
    <name evidence="2 4" type="ORF">Y58A7A.2</name>
</gene>
<keyword evidence="3" id="KW-1185">Reference proteome</keyword>
<dbReference type="AGR" id="WB:WBGene00021976"/>
<dbReference type="Proteomes" id="UP000001940">
    <property type="component" value="Chromosome V"/>
</dbReference>
<dbReference type="CTD" id="190382"/>
<reference evidence="2 3" key="1">
    <citation type="journal article" date="1998" name="Science">
        <title>Genome sequence of the nematode C. elegans: a platform for investigating biology.</title>
        <authorList>
            <consortium name="The C. elegans sequencing consortium"/>
            <person name="Sulson J.E."/>
            <person name="Waterston R."/>
        </authorList>
    </citation>
    <scope>NUCLEOTIDE SEQUENCE [LARGE SCALE GENOMIC DNA]</scope>
    <source>
        <strain evidence="2 3">Bristol N2</strain>
    </source>
</reference>
<dbReference type="InParanoid" id="Q966A7"/>
<evidence type="ECO:0000313" key="4">
    <source>
        <dbReference type="WormBase" id="Y58A7A.2"/>
    </source>
</evidence>
<accession>Q966A7</accession>
<dbReference type="eggNOG" id="ENOG502TKGJ">
    <property type="taxonomic scope" value="Eukaryota"/>
</dbReference>
<dbReference type="Bgee" id="WBGene00021976">
    <property type="expression patterns" value="Expressed in embryo and 3 other cell types or tissues"/>
</dbReference>
<keyword evidence="1" id="KW-0732">Signal</keyword>
<dbReference type="KEGG" id="cel:CELE_Y58A7A.2"/>
<dbReference type="SMR" id="Q966A7"/>
<dbReference type="HOGENOM" id="CLU_2186315_0_0_1"/>
<dbReference type="GeneID" id="190382"/>
<dbReference type="AlphaFoldDB" id="Q966A7"/>
<evidence type="ECO:0000313" key="2">
    <source>
        <dbReference type="EMBL" id="CCD63021.2"/>
    </source>
</evidence>
<dbReference type="FunCoup" id="Q966A7">
    <property type="interactions" value="173"/>
</dbReference>
<evidence type="ECO:0000256" key="1">
    <source>
        <dbReference type="SAM" id="SignalP"/>
    </source>
</evidence>
<evidence type="ECO:0000313" key="3">
    <source>
        <dbReference type="Proteomes" id="UP000001940"/>
    </source>
</evidence>
<proteinExistence type="predicted"/>
<dbReference type="UCSC" id="Y58A7A.2">
    <property type="organism name" value="c. elegans"/>
</dbReference>
<organism evidence="2 3">
    <name type="scientific">Caenorhabditis elegans</name>
    <dbReference type="NCBI Taxonomy" id="6239"/>
    <lineage>
        <taxon>Eukaryota</taxon>
        <taxon>Metazoa</taxon>
        <taxon>Ecdysozoa</taxon>
        <taxon>Nematoda</taxon>
        <taxon>Chromadorea</taxon>
        <taxon>Rhabditida</taxon>
        <taxon>Rhabditina</taxon>
        <taxon>Rhabditomorpha</taxon>
        <taxon>Rhabditoidea</taxon>
        <taxon>Rhabditidae</taxon>
        <taxon>Peloderinae</taxon>
        <taxon>Caenorhabditis</taxon>
    </lineage>
</organism>